<dbReference type="Gene3D" id="3.40.720.10">
    <property type="entry name" value="Alkaline Phosphatase, subunit A"/>
    <property type="match status" value="1"/>
</dbReference>
<dbReference type="RefSeq" id="WP_206290985.1">
    <property type="nucleotide sequence ID" value="NZ_CP063458.1"/>
</dbReference>
<dbReference type="InterPro" id="IPR013320">
    <property type="entry name" value="ConA-like_dom_sf"/>
</dbReference>
<dbReference type="CDD" id="cd16025">
    <property type="entry name" value="PAS_like"/>
    <property type="match status" value="1"/>
</dbReference>
<name>A0A7M2WS70_9BACT</name>
<dbReference type="AlphaFoldDB" id="A0A7M2WS70"/>
<feature type="signal peptide" evidence="3">
    <location>
        <begin position="1"/>
        <end position="17"/>
    </location>
</feature>
<dbReference type="FunFam" id="3.40.720.10:FF:000047">
    <property type="entry name" value="Arylsulfatase"/>
    <property type="match status" value="1"/>
</dbReference>
<comment type="similarity">
    <text evidence="1">Belongs to the sulfatase family.</text>
</comment>
<dbReference type="InterPro" id="IPR017850">
    <property type="entry name" value="Alkaline_phosphatase_core_sf"/>
</dbReference>
<feature type="domain" description="Sulfatase N-terminal" evidence="4">
    <location>
        <begin position="29"/>
        <end position="453"/>
    </location>
</feature>
<keyword evidence="3" id="KW-0732">Signal</keyword>
<dbReference type="Proteomes" id="UP000593765">
    <property type="component" value="Chromosome"/>
</dbReference>
<evidence type="ECO:0000256" key="2">
    <source>
        <dbReference type="ARBA" id="ARBA00022801"/>
    </source>
</evidence>
<dbReference type="GO" id="GO:0004065">
    <property type="term" value="F:arylsulfatase activity"/>
    <property type="evidence" value="ECO:0007669"/>
    <property type="project" value="TreeGrafter"/>
</dbReference>
<evidence type="ECO:0000256" key="1">
    <source>
        <dbReference type="ARBA" id="ARBA00008779"/>
    </source>
</evidence>
<evidence type="ECO:0000256" key="3">
    <source>
        <dbReference type="SAM" id="SignalP"/>
    </source>
</evidence>
<gene>
    <name evidence="5" type="ORF">IPV69_17345</name>
</gene>
<evidence type="ECO:0000313" key="5">
    <source>
        <dbReference type="EMBL" id="QOV88022.1"/>
    </source>
</evidence>
<dbReference type="PANTHER" id="PTHR42693">
    <property type="entry name" value="ARYLSULFATASE FAMILY MEMBER"/>
    <property type="match status" value="1"/>
</dbReference>
<dbReference type="SUPFAM" id="SSF53649">
    <property type="entry name" value="Alkaline phosphatase-like"/>
    <property type="match status" value="1"/>
</dbReference>
<dbReference type="InterPro" id="IPR050738">
    <property type="entry name" value="Sulfatase"/>
</dbReference>
<protein>
    <submittedName>
        <fullName evidence="5">Sulfatase-like hydrolase/transferase</fullName>
    </submittedName>
</protein>
<feature type="chain" id="PRO_5034403816" evidence="3">
    <location>
        <begin position="18"/>
        <end position="720"/>
    </location>
</feature>
<evidence type="ECO:0000313" key="6">
    <source>
        <dbReference type="Proteomes" id="UP000593765"/>
    </source>
</evidence>
<accession>A0A7M2WS70</accession>
<dbReference type="EMBL" id="CP063458">
    <property type="protein sequence ID" value="QOV88022.1"/>
    <property type="molecule type" value="Genomic_DNA"/>
</dbReference>
<dbReference type="Gene3D" id="3.30.1120.10">
    <property type="match status" value="1"/>
</dbReference>
<keyword evidence="6" id="KW-1185">Reference proteome</keyword>
<reference evidence="5 6" key="1">
    <citation type="submission" date="2020-10" db="EMBL/GenBank/DDBJ databases">
        <title>Wide distribution of Phycisphaera-like planctomycetes from WD2101 soil group in peatlands and genome analysis of the first cultivated representative.</title>
        <authorList>
            <person name="Dedysh S.N."/>
            <person name="Beletsky A.V."/>
            <person name="Ivanova A."/>
            <person name="Kulichevskaya I.S."/>
            <person name="Suzina N.E."/>
            <person name="Philippov D.A."/>
            <person name="Rakitin A.L."/>
            <person name="Mardanov A.V."/>
            <person name="Ravin N.V."/>
        </authorList>
    </citation>
    <scope>NUCLEOTIDE SEQUENCE [LARGE SCALE GENOMIC DNA]</scope>
    <source>
        <strain evidence="5 6">M1803</strain>
    </source>
</reference>
<proteinExistence type="inferred from homology"/>
<dbReference type="Pfam" id="PF00884">
    <property type="entry name" value="Sulfatase"/>
    <property type="match status" value="1"/>
</dbReference>
<keyword evidence="2 5" id="KW-0378">Hydrolase</keyword>
<dbReference type="PANTHER" id="PTHR42693:SF53">
    <property type="entry name" value="ENDO-4-O-SULFATASE"/>
    <property type="match status" value="1"/>
</dbReference>
<sequence length="720" mass="79413">MKSRIALFTILIAAAIAAPLRGQTAALRPNIVVILSDDMGYSDLGCYGSEIRTPTLDKLAGEGLRFTQFYNTGRCCPTRASLLTGLYPHQAGVGHMTEDKGVDGYRGQLNDRCVTMAQVLKSAGYGTYGLGKWHVVNNKNVKPDGDKRAWPLQRGFDRFYGTITGAGDFYDPGTLTRDNTMISPRADAEYQPKQYYYTDAITDHAIRFATEHRKATPDKPLFMYVAYTAAHWPMHALPEDIAKYRGKYDAGYTAIREARLKRMRELGLIDERWQISPQFGDWDKVSNKEWEARCMEVYAAMIDRMDQGIGRIVQTLRDQGQLDNTLIFFMQDNGACQEPIGRRPVANQPASFPKIADDAIRLDVIPKQTRDGRPVRQGEVVMPGDTDTYIAYGEAWANVSNVPFRLYKHFNHEGGISTPLIAHWPKGISRKGEWEKQPGHLIDIMATCVDVSGAAYPKELNGQAIQPMEGRSLTPAFAGQKIDRQAIYWEHEENRAIRVGDYKLVAKGLAGKWELYDIAKDRTEMHDLAETMPDKTKELADLWEAYAVRAAVKPYPSPQPKGAKKGREQTSFKLKSGDELTGEDLPEIAGKTIAITAMITKPAADGVIVAQGGSAHGYSLYMKAGRVVFATRNNNKLTEISTEKTVPLAPMKVSATLGKDGSIILSVDDKVVASGKAAGPLSKTPIDGLQVGKDLGGLVGSYTTPFEFGGQIGEVTVDLK</sequence>
<dbReference type="KEGG" id="hbs:IPV69_17345"/>
<dbReference type="InterPro" id="IPR000917">
    <property type="entry name" value="Sulfatase_N"/>
</dbReference>
<organism evidence="5 6">
    <name type="scientific">Humisphaera borealis</name>
    <dbReference type="NCBI Taxonomy" id="2807512"/>
    <lineage>
        <taxon>Bacteria</taxon>
        <taxon>Pseudomonadati</taxon>
        <taxon>Planctomycetota</taxon>
        <taxon>Phycisphaerae</taxon>
        <taxon>Tepidisphaerales</taxon>
        <taxon>Tepidisphaeraceae</taxon>
        <taxon>Humisphaera</taxon>
    </lineage>
</organism>
<evidence type="ECO:0000259" key="4">
    <source>
        <dbReference type="Pfam" id="PF00884"/>
    </source>
</evidence>
<dbReference type="SUPFAM" id="SSF49899">
    <property type="entry name" value="Concanavalin A-like lectins/glucanases"/>
    <property type="match status" value="1"/>
</dbReference>